<proteinExistence type="inferred from homology"/>
<dbReference type="AlphaFoldDB" id="A0A7J5BP73"/>
<dbReference type="Pfam" id="PF06826">
    <property type="entry name" value="Asp-Al_Ex"/>
    <property type="match status" value="2"/>
</dbReference>
<feature type="domain" description="RCK C-terminal" evidence="9">
    <location>
        <begin position="207"/>
        <end position="290"/>
    </location>
</feature>
<accession>A0A7J5BP73</accession>
<feature type="domain" description="RCK C-terminal" evidence="9">
    <location>
        <begin position="296"/>
        <end position="378"/>
    </location>
</feature>
<dbReference type="EMBL" id="WBJZ01000018">
    <property type="protein sequence ID" value="KAB1654535.1"/>
    <property type="molecule type" value="Genomic_DNA"/>
</dbReference>
<dbReference type="SUPFAM" id="SSF116726">
    <property type="entry name" value="TrkA C-terminal domain-like"/>
    <property type="match status" value="2"/>
</dbReference>
<dbReference type="PROSITE" id="PS51202">
    <property type="entry name" value="RCK_C"/>
    <property type="match status" value="2"/>
</dbReference>
<keyword evidence="7 8" id="KW-0472">Membrane</keyword>
<evidence type="ECO:0000256" key="5">
    <source>
        <dbReference type="ARBA" id="ARBA00022692"/>
    </source>
</evidence>
<feature type="transmembrane region" description="Helical" evidence="8">
    <location>
        <begin position="92"/>
        <end position="113"/>
    </location>
</feature>
<comment type="subcellular location">
    <subcellularLocation>
        <location evidence="1">Cell membrane</location>
        <topology evidence="1">Multi-pass membrane protein</topology>
    </subcellularLocation>
</comment>
<feature type="transmembrane region" description="Helical" evidence="8">
    <location>
        <begin position="409"/>
        <end position="431"/>
    </location>
</feature>
<dbReference type="OrthoDB" id="5166626at2"/>
<dbReference type="InterPro" id="IPR006512">
    <property type="entry name" value="YidE_YbjL"/>
</dbReference>
<evidence type="ECO:0000256" key="2">
    <source>
        <dbReference type="ARBA" id="ARBA00009854"/>
    </source>
</evidence>
<keyword evidence="3" id="KW-0813">Transport</keyword>
<dbReference type="NCBIfam" id="TIGR01625">
    <property type="entry name" value="YidE_YbjL_dupl"/>
    <property type="match status" value="2"/>
</dbReference>
<evidence type="ECO:0000256" key="8">
    <source>
        <dbReference type="SAM" id="Phobius"/>
    </source>
</evidence>
<sequence>MGAVGALLQQQPLIALFVCISLGYLLGKIRIKSFTLGGIAGTLIVSVVLGQIGIKLDESVRTVFFALFIYAVGFQGGPQFFRALNRRSLNQLLSAVLTCVLGLLAVLVAAWVFGLDRGLAAGLAAGGLTQSAIIGTAGDAIAKLGLPQDQTQAMQSNVAVGYAVTYIFGSLGPILLITWFLPMIRKWNIRSEAVALAAKLSGGHPELEAGQFNGVRRIVTRSFRVTDTSPIVGKRSGAIDSDLADVSIEAIVRDGNQHEADDDTVVRSGDLLIVTGDVDALRRVGTRLGTEAETPDGTVEVEETRDIVLTDRRYVGSTIGQVHSQLDAQADYGVFFSGVRRAGQELPTLRDVELHRGDELVTVGRPADIDRAQKVLGYGIKRTGVTDFVFFGIGIALGMLLGLVEIPMFGVSVSIGSGGGCLISGLVFGWLRGVHPRFAALPTGASNFLRDFGLAAFVGAVGLGAGAQALSAIEQSGLTLLLLGIGVTLVPTVLSFFLSYYLLRIRNPIELLASIAGGRSANPAFAALMSKAGNATPVVPFTITYAVANVLLTLWGPVIVNLVTVNAS</sequence>
<keyword evidence="4" id="KW-1003">Cell membrane</keyword>
<evidence type="ECO:0000256" key="6">
    <source>
        <dbReference type="ARBA" id="ARBA00022989"/>
    </source>
</evidence>
<dbReference type="RefSeq" id="WP_158041451.1">
    <property type="nucleotide sequence ID" value="NZ_JACCFV010000001.1"/>
</dbReference>
<comment type="similarity">
    <text evidence="2">Belongs to the AAE transporter (TC 2.A.81) family.</text>
</comment>
<keyword evidence="11" id="KW-1185">Reference proteome</keyword>
<comment type="caution">
    <text evidence="10">The sequence shown here is derived from an EMBL/GenBank/DDBJ whole genome shotgun (WGS) entry which is preliminary data.</text>
</comment>
<evidence type="ECO:0000256" key="3">
    <source>
        <dbReference type="ARBA" id="ARBA00022448"/>
    </source>
</evidence>
<gene>
    <name evidence="10" type="primary">aspT</name>
    <name evidence="10" type="ORF">F8O01_13325</name>
</gene>
<feature type="transmembrane region" description="Helical" evidence="8">
    <location>
        <begin position="6"/>
        <end position="27"/>
    </location>
</feature>
<dbReference type="InterPro" id="IPR006037">
    <property type="entry name" value="RCK_C"/>
</dbReference>
<dbReference type="InterPro" id="IPR022457">
    <property type="entry name" value="Asp_Ala_antiprt"/>
</dbReference>
<dbReference type="Gene3D" id="3.30.70.1450">
    <property type="entry name" value="Regulator of K+ conductance, C-terminal domain"/>
    <property type="match status" value="2"/>
</dbReference>
<evidence type="ECO:0000313" key="10">
    <source>
        <dbReference type="EMBL" id="KAB1654535.1"/>
    </source>
</evidence>
<evidence type="ECO:0000313" key="11">
    <source>
        <dbReference type="Proteomes" id="UP000467240"/>
    </source>
</evidence>
<evidence type="ECO:0000256" key="1">
    <source>
        <dbReference type="ARBA" id="ARBA00004651"/>
    </source>
</evidence>
<evidence type="ECO:0000256" key="7">
    <source>
        <dbReference type="ARBA" id="ARBA00023136"/>
    </source>
</evidence>
<dbReference type="Proteomes" id="UP000467240">
    <property type="component" value="Unassembled WGS sequence"/>
</dbReference>
<dbReference type="Pfam" id="PF02080">
    <property type="entry name" value="TrkA_C"/>
    <property type="match status" value="1"/>
</dbReference>
<organism evidence="10 11">
    <name type="scientific">Pseudoclavibacter chungangensis</name>
    <dbReference type="NCBI Taxonomy" id="587635"/>
    <lineage>
        <taxon>Bacteria</taxon>
        <taxon>Bacillati</taxon>
        <taxon>Actinomycetota</taxon>
        <taxon>Actinomycetes</taxon>
        <taxon>Micrococcales</taxon>
        <taxon>Microbacteriaceae</taxon>
        <taxon>Pseudoclavibacter</taxon>
    </lineage>
</organism>
<feature type="transmembrane region" description="Helical" evidence="8">
    <location>
        <begin position="34"/>
        <end position="54"/>
    </location>
</feature>
<feature type="transmembrane region" description="Helical" evidence="8">
    <location>
        <begin position="159"/>
        <end position="181"/>
    </location>
</feature>
<protein>
    <submittedName>
        <fullName evidence="10">Aspartate-alanine antiporter</fullName>
    </submittedName>
</protein>
<feature type="transmembrane region" description="Helical" evidence="8">
    <location>
        <begin position="384"/>
        <end position="403"/>
    </location>
</feature>
<feature type="transmembrane region" description="Helical" evidence="8">
    <location>
        <begin position="479"/>
        <end position="503"/>
    </location>
</feature>
<dbReference type="NCBIfam" id="TIGR03802">
    <property type="entry name" value="Asp_Ala_antiprt"/>
    <property type="match status" value="1"/>
</dbReference>
<dbReference type="PANTHER" id="PTHR30445:SF9">
    <property type="match status" value="1"/>
</dbReference>
<keyword evidence="6 8" id="KW-1133">Transmembrane helix</keyword>
<dbReference type="GO" id="GO:0006813">
    <property type="term" value="P:potassium ion transport"/>
    <property type="evidence" value="ECO:0007669"/>
    <property type="project" value="InterPro"/>
</dbReference>
<dbReference type="InterPro" id="IPR050144">
    <property type="entry name" value="AAE_transporter"/>
</dbReference>
<dbReference type="GO" id="GO:0008324">
    <property type="term" value="F:monoatomic cation transmembrane transporter activity"/>
    <property type="evidence" value="ECO:0007669"/>
    <property type="project" value="InterPro"/>
</dbReference>
<feature type="transmembrane region" description="Helical" evidence="8">
    <location>
        <begin position="452"/>
        <end position="473"/>
    </location>
</feature>
<dbReference type="InterPro" id="IPR036721">
    <property type="entry name" value="RCK_C_sf"/>
</dbReference>
<dbReference type="GO" id="GO:0005886">
    <property type="term" value="C:plasma membrane"/>
    <property type="evidence" value="ECO:0007669"/>
    <property type="project" value="UniProtKB-SubCell"/>
</dbReference>
<dbReference type="PANTHER" id="PTHR30445">
    <property type="entry name" value="K(+)_H(+) ANTIPORTER SUBUNIT KHTT"/>
    <property type="match status" value="1"/>
</dbReference>
<feature type="transmembrane region" description="Helical" evidence="8">
    <location>
        <begin position="60"/>
        <end position="80"/>
    </location>
</feature>
<keyword evidence="5 8" id="KW-0812">Transmembrane</keyword>
<evidence type="ECO:0000259" key="9">
    <source>
        <dbReference type="PROSITE" id="PS51202"/>
    </source>
</evidence>
<evidence type="ECO:0000256" key="4">
    <source>
        <dbReference type="ARBA" id="ARBA00022475"/>
    </source>
</evidence>
<name>A0A7J5BP73_9MICO</name>
<reference evidence="10 11" key="1">
    <citation type="submission" date="2019-09" db="EMBL/GenBank/DDBJ databases">
        <title>Phylogeny of genus Pseudoclavibacter and closely related genus.</title>
        <authorList>
            <person name="Li Y."/>
        </authorList>
    </citation>
    <scope>NUCLEOTIDE SEQUENCE [LARGE SCALE GENOMIC DNA]</scope>
    <source>
        <strain evidence="10 11">DSM 23821</strain>
    </source>
</reference>